<dbReference type="InterPro" id="IPR004839">
    <property type="entry name" value="Aminotransferase_I/II_large"/>
</dbReference>
<dbReference type="SUPFAM" id="SSF53383">
    <property type="entry name" value="PLP-dependent transferases"/>
    <property type="match status" value="1"/>
</dbReference>
<dbReference type="Proteomes" id="UP001589568">
    <property type="component" value="Unassembled WGS sequence"/>
</dbReference>
<dbReference type="RefSeq" id="WP_345400266.1">
    <property type="nucleotide sequence ID" value="NZ_BAAAXS010000001.1"/>
</dbReference>
<dbReference type="InterPro" id="IPR015422">
    <property type="entry name" value="PyrdxlP-dep_Trfase_small"/>
</dbReference>
<comment type="caution">
    <text evidence="6">The sequence shown here is derived from an EMBL/GenBank/DDBJ whole genome shotgun (WGS) entry which is preliminary data.</text>
</comment>
<evidence type="ECO:0000256" key="4">
    <source>
        <dbReference type="ARBA" id="ARBA00047715"/>
    </source>
</evidence>
<dbReference type="GO" id="GO:0008483">
    <property type="term" value="F:transaminase activity"/>
    <property type="evidence" value="ECO:0007669"/>
    <property type="project" value="UniProtKB-KW"/>
</dbReference>
<keyword evidence="6" id="KW-0032">Aminotransferase</keyword>
<comment type="catalytic activity">
    <reaction evidence="4">
        <text>6-carboxyhexanoyl-[ACP] + L-alanine + H(+) = (8S)-8-amino-7-oxononanoate + holo-[ACP] + CO2</text>
        <dbReference type="Rhea" id="RHEA:42288"/>
        <dbReference type="Rhea" id="RHEA-COMP:9685"/>
        <dbReference type="Rhea" id="RHEA-COMP:9955"/>
        <dbReference type="ChEBI" id="CHEBI:15378"/>
        <dbReference type="ChEBI" id="CHEBI:16526"/>
        <dbReference type="ChEBI" id="CHEBI:57972"/>
        <dbReference type="ChEBI" id="CHEBI:64479"/>
        <dbReference type="ChEBI" id="CHEBI:78846"/>
        <dbReference type="ChEBI" id="CHEBI:149468"/>
        <dbReference type="EC" id="2.3.1.47"/>
    </reaction>
</comment>
<evidence type="ECO:0000313" key="6">
    <source>
        <dbReference type="EMBL" id="MFB9476467.1"/>
    </source>
</evidence>
<dbReference type="PANTHER" id="PTHR13693:SF3">
    <property type="entry name" value="LD36009P"/>
    <property type="match status" value="1"/>
</dbReference>
<keyword evidence="7" id="KW-1185">Reference proteome</keyword>
<sequence length="396" mass="41814">MMLDAFARCRLHEDFEPVTEMGANPYYRPVEERLVTGEVLVDGRVLVSAGSNDYLGLSADPRLKDAACRAVRRLGTGTSGSRLVNGSLALHETLESRLAAFLGQQAAMVTPSGFLANMALGALAGPRDTVLADQLIHASLIDAVRVSRARLRRYRHNDMEQLDRLLDGCDPAAAALVLTEGMFSTTGTLCDLPGTAALARRYGVRLVLDGAHDIGLLGAAGRGAAEHFGLESAVDLHTLAFSKCFGTTGGAVAGPADVIVYLRHHARSMVYSAALSPASTAAALAALDIIETEPERRRRALAAADRLRADLTGLGYDTGGSPTTIIPVHVGDIVPCCLLWRELFAEGVFATAMVPPSVPEGRALIRVSATALHTDAQLDRIATAFAVAGRRLGLIS</sequence>
<evidence type="ECO:0000259" key="5">
    <source>
        <dbReference type="Pfam" id="PF00155"/>
    </source>
</evidence>
<dbReference type="Gene3D" id="3.40.640.10">
    <property type="entry name" value="Type I PLP-dependent aspartate aminotransferase-like (Major domain)"/>
    <property type="match status" value="1"/>
</dbReference>
<dbReference type="Pfam" id="PF00155">
    <property type="entry name" value="Aminotran_1_2"/>
    <property type="match status" value="1"/>
</dbReference>
<evidence type="ECO:0000256" key="2">
    <source>
        <dbReference type="ARBA" id="ARBA00013187"/>
    </source>
</evidence>
<dbReference type="Gene3D" id="3.90.1150.10">
    <property type="entry name" value="Aspartate Aminotransferase, domain 1"/>
    <property type="match status" value="1"/>
</dbReference>
<feature type="domain" description="Aminotransferase class I/classII large" evidence="5">
    <location>
        <begin position="50"/>
        <end position="384"/>
    </location>
</feature>
<proteinExistence type="predicted"/>
<gene>
    <name evidence="6" type="ORF">ACFFR3_43835</name>
</gene>
<keyword evidence="3" id="KW-0808">Transferase</keyword>
<dbReference type="PANTHER" id="PTHR13693">
    <property type="entry name" value="CLASS II AMINOTRANSFERASE/8-AMINO-7-OXONONANOATE SYNTHASE"/>
    <property type="match status" value="1"/>
</dbReference>
<organism evidence="6 7">
    <name type="scientific">Nonomuraea salmonea</name>
    <dbReference type="NCBI Taxonomy" id="46181"/>
    <lineage>
        <taxon>Bacteria</taxon>
        <taxon>Bacillati</taxon>
        <taxon>Actinomycetota</taxon>
        <taxon>Actinomycetes</taxon>
        <taxon>Streptosporangiales</taxon>
        <taxon>Streptosporangiaceae</taxon>
        <taxon>Nonomuraea</taxon>
    </lineage>
</organism>
<dbReference type="EMBL" id="JBHMCF010000051">
    <property type="protein sequence ID" value="MFB9476467.1"/>
    <property type="molecule type" value="Genomic_DNA"/>
</dbReference>
<evidence type="ECO:0000256" key="1">
    <source>
        <dbReference type="ARBA" id="ARBA00001933"/>
    </source>
</evidence>
<dbReference type="InterPro" id="IPR015424">
    <property type="entry name" value="PyrdxlP-dep_Trfase"/>
</dbReference>
<comment type="cofactor">
    <cofactor evidence="1">
        <name>pyridoxal 5'-phosphate</name>
        <dbReference type="ChEBI" id="CHEBI:597326"/>
    </cofactor>
</comment>
<accession>A0ABV5P1T0</accession>
<dbReference type="InterPro" id="IPR050087">
    <property type="entry name" value="AON_synthase_class-II"/>
</dbReference>
<protein>
    <recommendedName>
        <fullName evidence="2">8-amino-7-oxononanoate synthase</fullName>
        <ecNumber evidence="2">2.3.1.47</ecNumber>
    </recommendedName>
</protein>
<evidence type="ECO:0000313" key="7">
    <source>
        <dbReference type="Proteomes" id="UP001589568"/>
    </source>
</evidence>
<dbReference type="InterPro" id="IPR015421">
    <property type="entry name" value="PyrdxlP-dep_Trfase_major"/>
</dbReference>
<dbReference type="EC" id="2.3.1.47" evidence="2"/>
<name>A0ABV5P1T0_9ACTN</name>
<evidence type="ECO:0000256" key="3">
    <source>
        <dbReference type="ARBA" id="ARBA00022679"/>
    </source>
</evidence>
<reference evidence="6 7" key="1">
    <citation type="submission" date="2024-09" db="EMBL/GenBank/DDBJ databases">
        <authorList>
            <person name="Sun Q."/>
            <person name="Mori K."/>
        </authorList>
    </citation>
    <scope>NUCLEOTIDE SEQUENCE [LARGE SCALE GENOMIC DNA]</scope>
    <source>
        <strain evidence="6 7">JCM 3324</strain>
    </source>
</reference>